<dbReference type="GO" id="GO:0008984">
    <property type="term" value="F:protein-glutamate methylesterase activity"/>
    <property type="evidence" value="ECO:0007669"/>
    <property type="project" value="UniProtKB-UniRule"/>
</dbReference>
<dbReference type="PROSITE" id="PS50110">
    <property type="entry name" value="RESPONSE_REGULATORY"/>
    <property type="match status" value="1"/>
</dbReference>
<evidence type="ECO:0000256" key="2">
    <source>
        <dbReference type="ARBA" id="ARBA00022500"/>
    </source>
</evidence>
<dbReference type="InterPro" id="IPR008248">
    <property type="entry name" value="CheB-like"/>
</dbReference>
<dbReference type="Proteomes" id="UP000223071">
    <property type="component" value="Unassembled WGS sequence"/>
</dbReference>
<dbReference type="GO" id="GO:0000156">
    <property type="term" value="F:phosphorelay response regulator activity"/>
    <property type="evidence" value="ECO:0007669"/>
    <property type="project" value="InterPro"/>
</dbReference>
<feature type="modified residue" description="4-aspartylphosphate" evidence="5 7">
    <location>
        <position position="64"/>
    </location>
</feature>
<organism evidence="10 11">
    <name type="scientific">Tepidiforma thermophila (strain KCTC 52669 / CGMCC 1.13589 / G233)</name>
    <dbReference type="NCBI Taxonomy" id="2761530"/>
    <lineage>
        <taxon>Bacteria</taxon>
        <taxon>Bacillati</taxon>
        <taxon>Chloroflexota</taxon>
        <taxon>Tepidiformia</taxon>
        <taxon>Tepidiformales</taxon>
        <taxon>Tepidiformaceae</taxon>
        <taxon>Tepidiforma</taxon>
    </lineage>
</organism>
<reference evidence="10 11" key="1">
    <citation type="submission" date="2017-09" db="EMBL/GenBank/DDBJ databases">
        <title>Sequencing the genomes of two abundant thermophiles in Great Basin hot springs: Thermocrinis jamiesonii and novel Chloroflexi Thermoflexus hugenholtzii.</title>
        <authorList>
            <person name="Hedlund B."/>
        </authorList>
    </citation>
    <scope>NUCLEOTIDE SEQUENCE [LARGE SCALE GENOMIC DNA]</scope>
    <source>
        <strain evidence="10 11">G233</strain>
    </source>
</reference>
<dbReference type="SUPFAM" id="SSF52172">
    <property type="entry name" value="CheY-like"/>
    <property type="match status" value="1"/>
</dbReference>
<dbReference type="InterPro" id="IPR011006">
    <property type="entry name" value="CheY-like_superfamily"/>
</dbReference>
<dbReference type="HAMAP" id="MF_00099">
    <property type="entry name" value="CheB_chemtxs"/>
    <property type="match status" value="1"/>
</dbReference>
<dbReference type="InterPro" id="IPR001789">
    <property type="entry name" value="Sig_transdc_resp-reg_receiver"/>
</dbReference>
<dbReference type="CDD" id="cd16432">
    <property type="entry name" value="CheB_Rec"/>
    <property type="match status" value="1"/>
</dbReference>
<keyword evidence="3 5" id="KW-0378">Hydrolase</keyword>
<keyword evidence="1 5" id="KW-0963">Cytoplasm</keyword>
<dbReference type="CDD" id="cd17541">
    <property type="entry name" value="REC_CheB-like"/>
    <property type="match status" value="1"/>
</dbReference>
<evidence type="ECO:0000256" key="1">
    <source>
        <dbReference type="ARBA" id="ARBA00022490"/>
    </source>
</evidence>
<feature type="active site" evidence="5 6">
    <location>
        <position position="181"/>
    </location>
</feature>
<protein>
    <recommendedName>
        <fullName evidence="5">Protein-glutamate methylesterase/protein-glutamine glutaminase</fullName>
        <ecNumber evidence="5">3.1.1.61</ecNumber>
        <ecNumber evidence="5">3.5.1.44</ecNumber>
    </recommendedName>
</protein>
<dbReference type="Pfam" id="PF00072">
    <property type="entry name" value="Response_reg"/>
    <property type="match status" value="1"/>
</dbReference>
<feature type="domain" description="Response regulatory" evidence="8">
    <location>
        <begin position="13"/>
        <end position="130"/>
    </location>
</feature>
<comment type="similarity">
    <text evidence="5">Belongs to the CheB family.</text>
</comment>
<comment type="catalytic activity">
    <reaction evidence="5">
        <text>L-glutaminyl-[protein] + H2O = L-glutamyl-[protein] + NH4(+)</text>
        <dbReference type="Rhea" id="RHEA:16441"/>
        <dbReference type="Rhea" id="RHEA-COMP:10207"/>
        <dbReference type="Rhea" id="RHEA-COMP:10208"/>
        <dbReference type="ChEBI" id="CHEBI:15377"/>
        <dbReference type="ChEBI" id="CHEBI:28938"/>
        <dbReference type="ChEBI" id="CHEBI:29973"/>
        <dbReference type="ChEBI" id="CHEBI:30011"/>
        <dbReference type="EC" id="3.5.1.44"/>
    </reaction>
</comment>
<dbReference type="Pfam" id="PF01339">
    <property type="entry name" value="CheB_methylest"/>
    <property type="match status" value="1"/>
</dbReference>
<evidence type="ECO:0000313" key="10">
    <source>
        <dbReference type="EMBL" id="PFG74514.1"/>
    </source>
</evidence>
<evidence type="ECO:0000256" key="5">
    <source>
        <dbReference type="HAMAP-Rule" id="MF_00099"/>
    </source>
</evidence>
<evidence type="ECO:0000256" key="7">
    <source>
        <dbReference type="PROSITE-ProRule" id="PRU00169"/>
    </source>
</evidence>
<evidence type="ECO:0000259" key="8">
    <source>
        <dbReference type="PROSITE" id="PS50110"/>
    </source>
</evidence>
<dbReference type="RefSeq" id="WP_278286848.1">
    <property type="nucleotide sequence ID" value="NZ_PDJQ01000001.1"/>
</dbReference>
<feature type="active site" evidence="5 6">
    <location>
        <position position="208"/>
    </location>
</feature>
<feature type="active site" evidence="5 6">
    <location>
        <position position="301"/>
    </location>
</feature>
<gene>
    <name evidence="5" type="primary">cheB</name>
    <name evidence="10" type="ORF">A9A59_1747</name>
</gene>
<dbReference type="PANTHER" id="PTHR42872:SF6">
    <property type="entry name" value="PROTEIN-GLUTAMATE METHYLESTERASE_PROTEIN-GLUTAMINE GLUTAMINASE"/>
    <property type="match status" value="1"/>
</dbReference>
<comment type="catalytic activity">
    <reaction evidence="4 5">
        <text>[protein]-L-glutamate 5-O-methyl ester + H2O = L-glutamyl-[protein] + methanol + H(+)</text>
        <dbReference type="Rhea" id="RHEA:23236"/>
        <dbReference type="Rhea" id="RHEA-COMP:10208"/>
        <dbReference type="Rhea" id="RHEA-COMP:10311"/>
        <dbReference type="ChEBI" id="CHEBI:15377"/>
        <dbReference type="ChEBI" id="CHEBI:15378"/>
        <dbReference type="ChEBI" id="CHEBI:17790"/>
        <dbReference type="ChEBI" id="CHEBI:29973"/>
        <dbReference type="ChEBI" id="CHEBI:82795"/>
        <dbReference type="EC" id="3.1.1.61"/>
    </reaction>
</comment>
<dbReference type="InterPro" id="IPR035909">
    <property type="entry name" value="CheB_C"/>
</dbReference>
<dbReference type="SUPFAM" id="SSF52738">
    <property type="entry name" value="Methylesterase CheB, C-terminal domain"/>
    <property type="match status" value="1"/>
</dbReference>
<comment type="PTM">
    <text evidence="5">Phosphorylated by CheA. Phosphorylation of the N-terminal regulatory domain activates the methylesterase activity.</text>
</comment>
<proteinExistence type="inferred from homology"/>
<dbReference type="Gene3D" id="3.40.50.2300">
    <property type="match status" value="1"/>
</dbReference>
<dbReference type="Gene3D" id="3.40.50.180">
    <property type="entry name" value="Methylesterase CheB, C-terminal domain"/>
    <property type="match status" value="1"/>
</dbReference>
<evidence type="ECO:0000313" key="11">
    <source>
        <dbReference type="Proteomes" id="UP000223071"/>
    </source>
</evidence>
<dbReference type="InterPro" id="IPR000673">
    <property type="entry name" value="Sig_transdc_resp-reg_Me-estase"/>
</dbReference>
<evidence type="ECO:0000256" key="4">
    <source>
        <dbReference type="ARBA" id="ARBA00048267"/>
    </source>
</evidence>
<feature type="domain" description="CheB-type methylesterase" evidence="9">
    <location>
        <begin position="169"/>
        <end position="359"/>
    </location>
</feature>
<dbReference type="PROSITE" id="PS50122">
    <property type="entry name" value="CHEB"/>
    <property type="match status" value="1"/>
</dbReference>
<dbReference type="SMART" id="SM00448">
    <property type="entry name" value="REC"/>
    <property type="match status" value="1"/>
</dbReference>
<comment type="caution">
    <text evidence="10">The sequence shown here is derived from an EMBL/GenBank/DDBJ whole genome shotgun (WGS) entry which is preliminary data.</text>
</comment>
<sequence length="362" mass="37898">MAFPAPSPARPIRVLIVDDSAFMRRAIERLLTAHPGVQVVGHATDGLDAVKKALELRPDVITMDVEMPRMDGVSAVREIMQAVPTPIVMVSTLTHEGTETAIRALEAGAVECVGKPSGLSADLVNVGEKLFEAVQRASHARVLKRRLAPAAPAAAPFRPPVRLPVAAGQTPANYVVVIGSSTGGPPALTQVIPNLPAGLNAAVIVVQHMPPGFTGALARRLDGMSPLPVAEAQQGDQLVHGKVFVAPGDYHLLVGRDRRVRLDQGPTVHGVRPSVDVTLFSVAEVFGGSVSVAILTGMGRDGADGAARVEAAGGHVFAQDEATSVVYGMPRVTFERTRHARQLPLDRIAQALAASVPGRQAS</sequence>
<evidence type="ECO:0000256" key="6">
    <source>
        <dbReference type="PROSITE-ProRule" id="PRU00050"/>
    </source>
</evidence>
<comment type="domain">
    <text evidence="5">Contains a C-terminal catalytic domain, and an N-terminal region which modulates catalytic activity.</text>
</comment>
<dbReference type="PIRSF" id="PIRSF000876">
    <property type="entry name" value="RR_chemtxs_CheB"/>
    <property type="match status" value="1"/>
</dbReference>
<evidence type="ECO:0000256" key="3">
    <source>
        <dbReference type="ARBA" id="ARBA00022801"/>
    </source>
</evidence>
<comment type="function">
    <text evidence="5">Involved in chemotaxis. Part of a chemotaxis signal transduction system that modulates chemotaxis in response to various stimuli. Catalyzes the demethylation of specific methylglutamate residues introduced into the chemoreceptors (methyl-accepting chemotaxis proteins or MCP) by CheR. Also mediates the irreversible deamidation of specific glutamine residues to glutamic acid.</text>
</comment>
<dbReference type="EC" id="3.5.1.44" evidence="5"/>
<dbReference type="EC" id="3.1.1.61" evidence="5"/>
<accession>A0A2A9HET1</accession>
<name>A0A2A9HET1_TEPT2</name>
<dbReference type="GO" id="GO:0006935">
    <property type="term" value="P:chemotaxis"/>
    <property type="evidence" value="ECO:0007669"/>
    <property type="project" value="UniProtKB-UniRule"/>
</dbReference>
<dbReference type="EMBL" id="PDJQ01000001">
    <property type="protein sequence ID" value="PFG74514.1"/>
    <property type="molecule type" value="Genomic_DNA"/>
</dbReference>
<dbReference type="NCBIfam" id="NF001965">
    <property type="entry name" value="PRK00742.1"/>
    <property type="match status" value="1"/>
</dbReference>
<keyword evidence="2 5" id="KW-0145">Chemotaxis</keyword>
<comment type="subcellular location">
    <subcellularLocation>
        <location evidence="5">Cytoplasm</location>
    </subcellularLocation>
</comment>
<evidence type="ECO:0000259" key="9">
    <source>
        <dbReference type="PROSITE" id="PS50122"/>
    </source>
</evidence>
<dbReference type="GO" id="GO:0050568">
    <property type="term" value="F:protein-glutamine glutaminase activity"/>
    <property type="evidence" value="ECO:0007669"/>
    <property type="project" value="UniProtKB-UniRule"/>
</dbReference>
<dbReference type="PANTHER" id="PTHR42872">
    <property type="entry name" value="PROTEIN-GLUTAMATE METHYLESTERASE/PROTEIN-GLUTAMINE GLUTAMINASE"/>
    <property type="match status" value="1"/>
</dbReference>
<dbReference type="GO" id="GO:0005737">
    <property type="term" value="C:cytoplasm"/>
    <property type="evidence" value="ECO:0007669"/>
    <property type="project" value="UniProtKB-SubCell"/>
</dbReference>
<keyword evidence="11" id="KW-1185">Reference proteome</keyword>
<dbReference type="AlphaFoldDB" id="A0A2A9HET1"/>
<keyword evidence="5 7" id="KW-0597">Phosphoprotein</keyword>